<comment type="caution">
    <text evidence="1">The sequence shown here is derived from an EMBL/GenBank/DDBJ whole genome shotgun (WGS) entry which is preliminary data.</text>
</comment>
<keyword evidence="2" id="KW-1185">Reference proteome</keyword>
<accession>A0AA37P817</accession>
<dbReference type="Proteomes" id="UP001055115">
    <property type="component" value="Unassembled WGS sequence"/>
</dbReference>
<dbReference type="AlphaFoldDB" id="A0AA37P817"/>
<protein>
    <submittedName>
        <fullName evidence="1">Uncharacterized protein</fullName>
    </submittedName>
</protein>
<dbReference type="GeneID" id="73327802"/>
<sequence length="71" mass="7810">MAPVLDSLAVSVWTRGWANRGLGGQDRPLPFPKRDLMLSLIGKLSRKVVATTPPWCRIISLYTAHIPGAKK</sequence>
<organism evidence="1 2">
    <name type="scientific">Colletotrichum spaethianum</name>
    <dbReference type="NCBI Taxonomy" id="700344"/>
    <lineage>
        <taxon>Eukaryota</taxon>
        <taxon>Fungi</taxon>
        <taxon>Dikarya</taxon>
        <taxon>Ascomycota</taxon>
        <taxon>Pezizomycotina</taxon>
        <taxon>Sordariomycetes</taxon>
        <taxon>Hypocreomycetidae</taxon>
        <taxon>Glomerellales</taxon>
        <taxon>Glomerellaceae</taxon>
        <taxon>Colletotrichum</taxon>
        <taxon>Colletotrichum spaethianum species complex</taxon>
    </lineage>
</organism>
<dbReference type="RefSeq" id="XP_049129169.1">
    <property type="nucleotide sequence ID" value="XM_049273212.1"/>
</dbReference>
<evidence type="ECO:0000313" key="1">
    <source>
        <dbReference type="EMBL" id="GKT46819.1"/>
    </source>
</evidence>
<evidence type="ECO:0000313" key="2">
    <source>
        <dbReference type="Proteomes" id="UP001055115"/>
    </source>
</evidence>
<name>A0AA37P817_9PEZI</name>
<reference evidence="1 2" key="1">
    <citation type="submission" date="2022-03" db="EMBL/GenBank/DDBJ databases">
        <title>Genome data of Colletotrichum spp.</title>
        <authorList>
            <person name="Utami Y.D."/>
            <person name="Hiruma K."/>
        </authorList>
    </citation>
    <scope>NUCLEOTIDE SEQUENCE [LARGE SCALE GENOMIC DNA]</scope>
    <source>
        <strain evidence="1 2">MAFF 239500</strain>
    </source>
</reference>
<gene>
    <name evidence="1" type="ORF">ColSpa_07000</name>
</gene>
<proteinExistence type="predicted"/>
<dbReference type="EMBL" id="BQXU01000017">
    <property type="protein sequence ID" value="GKT46819.1"/>
    <property type="molecule type" value="Genomic_DNA"/>
</dbReference>